<dbReference type="Proteomes" id="UP000799092">
    <property type="component" value="Unassembled WGS sequence"/>
</dbReference>
<evidence type="ECO:0000313" key="4">
    <source>
        <dbReference type="Proteomes" id="UP000799092"/>
    </source>
</evidence>
<protein>
    <recommendedName>
        <fullName evidence="2">SHSP domain-containing protein</fullName>
    </recommendedName>
</protein>
<comment type="caution">
    <text evidence="3">The sequence shown here is derived from an EMBL/GenBank/DDBJ whole genome shotgun (WGS) entry which is preliminary data.</text>
</comment>
<dbReference type="OrthoDB" id="1806521at2"/>
<dbReference type="CDD" id="cd00298">
    <property type="entry name" value="ACD_sHsps_p23-like"/>
    <property type="match status" value="1"/>
</dbReference>
<dbReference type="AlphaFoldDB" id="A0A6A8DC46"/>
<feature type="domain" description="SHSP" evidence="2">
    <location>
        <begin position="57"/>
        <end position="168"/>
    </location>
</feature>
<accession>A0A6A8DC46</accession>
<dbReference type="EMBL" id="WJNG01000007">
    <property type="protein sequence ID" value="MRH43208.1"/>
    <property type="molecule type" value="Genomic_DNA"/>
</dbReference>
<evidence type="ECO:0000256" key="1">
    <source>
        <dbReference type="PROSITE-ProRule" id="PRU00285"/>
    </source>
</evidence>
<dbReference type="PROSITE" id="PS01031">
    <property type="entry name" value="SHSP"/>
    <property type="match status" value="1"/>
</dbReference>
<keyword evidence="4" id="KW-1185">Reference proteome</keyword>
<evidence type="ECO:0000313" key="3">
    <source>
        <dbReference type="EMBL" id="MRH43208.1"/>
    </source>
</evidence>
<comment type="similarity">
    <text evidence="1">Belongs to the small heat shock protein (HSP20) family.</text>
</comment>
<gene>
    <name evidence="3" type="ORF">GH741_11005</name>
</gene>
<dbReference type="InterPro" id="IPR002068">
    <property type="entry name" value="A-crystallin/Hsp20_dom"/>
</dbReference>
<evidence type="ECO:0000259" key="2">
    <source>
        <dbReference type="PROSITE" id="PS01031"/>
    </source>
</evidence>
<name>A0A6A8DC46_9BACI</name>
<dbReference type="Gene3D" id="2.60.40.790">
    <property type="match status" value="1"/>
</dbReference>
<dbReference type="InterPro" id="IPR008978">
    <property type="entry name" value="HSP20-like_chaperone"/>
</dbReference>
<proteinExistence type="inferred from homology"/>
<reference evidence="3" key="1">
    <citation type="submission" date="2019-11" db="EMBL/GenBank/DDBJ databases">
        <authorList>
            <person name="Li J."/>
        </authorList>
    </citation>
    <scope>NUCLEOTIDE SEQUENCE</scope>
    <source>
        <strain evidence="3">B6B</strain>
    </source>
</reference>
<dbReference type="SUPFAM" id="SSF49764">
    <property type="entry name" value="HSP20-like chaperones"/>
    <property type="match status" value="1"/>
</dbReference>
<organism evidence="3 4">
    <name type="scientific">Aquibacillus halophilus</name>
    <dbReference type="NCBI Taxonomy" id="930132"/>
    <lineage>
        <taxon>Bacteria</taxon>
        <taxon>Bacillati</taxon>
        <taxon>Bacillota</taxon>
        <taxon>Bacilli</taxon>
        <taxon>Bacillales</taxon>
        <taxon>Bacillaceae</taxon>
        <taxon>Aquibacillus</taxon>
    </lineage>
</organism>
<sequence>MDPMDFFKQKDGFPFNGMPQPEYSPEKIYEMKKMVKQYQSVLNDDFWGDIHGLGTNKKKKVQMIPYEIWENDQNYYLSVICPGLQDRNHAKIFFHNDQVLTLKIKHHSIKPIGAVALVSSDLPQKPYEREIFLQKSVVTSDYSSTYENGILTYTFKKVNDEFEIPFDF</sequence>